<dbReference type="PANTHER" id="PTHR35007:SF3">
    <property type="entry name" value="POSSIBLE CONSERVED ALANINE RICH MEMBRANE PROTEIN"/>
    <property type="match status" value="1"/>
</dbReference>
<dbReference type="Proteomes" id="UP001348641">
    <property type="component" value="Unassembled WGS sequence"/>
</dbReference>
<dbReference type="InterPro" id="IPR018076">
    <property type="entry name" value="T2SS_GspF_dom"/>
</dbReference>
<gene>
    <name evidence="8" type="ORF">Q8A49_09875</name>
</gene>
<evidence type="ECO:0000256" key="5">
    <source>
        <dbReference type="ARBA" id="ARBA00023136"/>
    </source>
</evidence>
<dbReference type="EMBL" id="JAUUCC010000019">
    <property type="protein sequence ID" value="MEE2050804.1"/>
    <property type="molecule type" value="Genomic_DNA"/>
</dbReference>
<organism evidence="8 9">
    <name type="scientific">Nocardiopsis tropica</name>
    <dbReference type="NCBI Taxonomy" id="109330"/>
    <lineage>
        <taxon>Bacteria</taxon>
        <taxon>Bacillati</taxon>
        <taxon>Actinomycetota</taxon>
        <taxon>Actinomycetes</taxon>
        <taxon>Streptosporangiales</taxon>
        <taxon>Nocardiopsidaceae</taxon>
        <taxon>Nocardiopsis</taxon>
    </lineage>
</organism>
<keyword evidence="2" id="KW-1003">Cell membrane</keyword>
<comment type="caution">
    <text evidence="8">The sequence shown here is derived from an EMBL/GenBank/DDBJ whole genome shotgun (WGS) entry which is preliminary data.</text>
</comment>
<evidence type="ECO:0000313" key="9">
    <source>
        <dbReference type="Proteomes" id="UP001348641"/>
    </source>
</evidence>
<feature type="transmembrane region" description="Helical" evidence="6">
    <location>
        <begin position="48"/>
        <end position="81"/>
    </location>
</feature>
<reference evidence="8 9" key="1">
    <citation type="submission" date="2023-07" db="EMBL/GenBank/DDBJ databases">
        <authorList>
            <person name="Girao M."/>
            <person name="Carvalho M.F."/>
        </authorList>
    </citation>
    <scope>NUCLEOTIDE SEQUENCE [LARGE SCALE GENOMIC DNA]</scope>
    <source>
        <strain evidence="8 9">66/93</strain>
    </source>
</reference>
<comment type="subcellular location">
    <subcellularLocation>
        <location evidence="1">Cell membrane</location>
        <topology evidence="1">Multi-pass membrane protein</topology>
    </subcellularLocation>
</comment>
<evidence type="ECO:0000256" key="6">
    <source>
        <dbReference type="SAM" id="Phobius"/>
    </source>
</evidence>
<proteinExistence type="predicted"/>
<evidence type="ECO:0000256" key="1">
    <source>
        <dbReference type="ARBA" id="ARBA00004651"/>
    </source>
</evidence>
<evidence type="ECO:0000256" key="2">
    <source>
        <dbReference type="ARBA" id="ARBA00022475"/>
    </source>
</evidence>
<keyword evidence="5 6" id="KW-0472">Membrane</keyword>
<evidence type="ECO:0000256" key="4">
    <source>
        <dbReference type="ARBA" id="ARBA00022989"/>
    </source>
</evidence>
<evidence type="ECO:0000256" key="3">
    <source>
        <dbReference type="ARBA" id="ARBA00022692"/>
    </source>
</evidence>
<sequence>MTVVTAALFGAAAAWVATGRGGAPGTRLAGVGPEGGPSLRTGPPLRALALTLAGVLAVAASATLFGPAGGVVAVGGCAVLWVRAHRAGQRPDRLPVTSDLPVVIGLISSGIRAGATLPVCLTAVSGAAGGRLGGELSAVAEQLRLGADPASAWSRPSLPAPLAAAGRDLARAADTGAPVADLLDRHVVDLRRALRTRATARVERLGVLVVAPLGLCFLPAFVLIGIVPMAAELLSRALGG</sequence>
<name>A0ABU7KP56_9ACTN</name>
<evidence type="ECO:0000259" key="7">
    <source>
        <dbReference type="Pfam" id="PF00482"/>
    </source>
</evidence>
<evidence type="ECO:0000313" key="8">
    <source>
        <dbReference type="EMBL" id="MEE2050804.1"/>
    </source>
</evidence>
<protein>
    <submittedName>
        <fullName evidence="8">Type II secretion system F family protein</fullName>
    </submittedName>
</protein>
<feature type="domain" description="Type II secretion system protein GspF" evidence="7">
    <location>
        <begin position="106"/>
        <end position="225"/>
    </location>
</feature>
<keyword evidence="3 6" id="KW-0812">Transmembrane</keyword>
<feature type="transmembrane region" description="Helical" evidence="6">
    <location>
        <begin position="205"/>
        <end position="231"/>
    </location>
</feature>
<keyword evidence="4 6" id="KW-1133">Transmembrane helix</keyword>
<dbReference type="Pfam" id="PF00482">
    <property type="entry name" value="T2SSF"/>
    <property type="match status" value="1"/>
</dbReference>
<dbReference type="PANTHER" id="PTHR35007">
    <property type="entry name" value="INTEGRAL MEMBRANE PROTEIN-RELATED"/>
    <property type="match status" value="1"/>
</dbReference>
<accession>A0ABU7KP56</accession>
<dbReference type="RefSeq" id="WP_330157982.1">
    <property type="nucleotide sequence ID" value="NZ_BAAAJA010000031.1"/>
</dbReference>